<dbReference type="EMBL" id="VMSD01000002">
    <property type="protein sequence ID" value="KAF0848214.1"/>
    <property type="molecule type" value="Genomic_DNA"/>
</dbReference>
<name>A0ABQ6YR25_9NOCA</name>
<evidence type="ECO:0000313" key="2">
    <source>
        <dbReference type="EMBL" id="KAF0848214.1"/>
    </source>
</evidence>
<gene>
    <name evidence="2" type="ORF">FNL39_102362</name>
</gene>
<evidence type="ECO:0000256" key="1">
    <source>
        <dbReference type="SAM" id="MobiDB-lite"/>
    </source>
</evidence>
<comment type="caution">
    <text evidence="2">The sequence shown here is derived from an EMBL/GenBank/DDBJ whole genome shotgun (WGS) entry which is preliminary data.</text>
</comment>
<evidence type="ECO:0008006" key="4">
    <source>
        <dbReference type="Google" id="ProtNLM"/>
    </source>
</evidence>
<protein>
    <recommendedName>
        <fullName evidence="4">Ribbon-helix-helix CopG family protein</fullName>
    </recommendedName>
</protein>
<accession>A0ABQ6YR25</accession>
<sequence length="137" mass="15217">MARKSVEIDGATLAEAARYLETATDSDTVEAALREVIDRGRRIEAIARMRALIVEGEINSTEADDLEAFEDAAAQSKTSEAEIIREAIRLAEMRLRRRSEPMRLRRFASEDPNLAARSAENTPVSRSHPAAGRPEPR</sequence>
<proteinExistence type="predicted"/>
<dbReference type="Proteomes" id="UP000798951">
    <property type="component" value="Unassembled WGS sequence"/>
</dbReference>
<organism evidence="2 3">
    <name type="scientific">Nocardia caishijiensis</name>
    <dbReference type="NCBI Taxonomy" id="184756"/>
    <lineage>
        <taxon>Bacteria</taxon>
        <taxon>Bacillati</taxon>
        <taxon>Actinomycetota</taxon>
        <taxon>Actinomycetes</taxon>
        <taxon>Mycobacteriales</taxon>
        <taxon>Nocardiaceae</taxon>
        <taxon>Nocardia</taxon>
    </lineage>
</organism>
<feature type="region of interest" description="Disordered" evidence="1">
    <location>
        <begin position="101"/>
        <end position="137"/>
    </location>
</feature>
<reference evidence="2 3" key="1">
    <citation type="submission" date="2019-07" db="EMBL/GenBank/DDBJ databases">
        <title>Genomic Encyclopedia of Type Strains, Phase IV (KMG-IV): sequencing the most valuable type-strain genomes for metagenomic binning, comparative biology and taxonomic classification.</title>
        <authorList>
            <person name="Goeker M."/>
        </authorList>
    </citation>
    <scope>NUCLEOTIDE SEQUENCE [LARGE SCALE GENOMIC DNA]</scope>
    <source>
        <strain evidence="2 3">DSM 44831</strain>
    </source>
</reference>
<keyword evidence="3" id="KW-1185">Reference proteome</keyword>
<evidence type="ECO:0000313" key="3">
    <source>
        <dbReference type="Proteomes" id="UP000798951"/>
    </source>
</evidence>